<name>A0A1F6UNZ5_9PROT</name>
<feature type="domain" description="Methyltransferase type 11" evidence="1">
    <location>
        <begin position="86"/>
        <end position="133"/>
    </location>
</feature>
<gene>
    <name evidence="2" type="ORF">A2V58_06710</name>
</gene>
<evidence type="ECO:0000259" key="1">
    <source>
        <dbReference type="Pfam" id="PF08241"/>
    </source>
</evidence>
<evidence type="ECO:0000313" key="2">
    <source>
        <dbReference type="EMBL" id="OGI59130.1"/>
    </source>
</evidence>
<protein>
    <recommendedName>
        <fullName evidence="1">Methyltransferase type 11 domain-containing protein</fullName>
    </recommendedName>
</protein>
<dbReference type="GO" id="GO:0008757">
    <property type="term" value="F:S-adenosylmethionine-dependent methyltransferase activity"/>
    <property type="evidence" value="ECO:0007669"/>
    <property type="project" value="InterPro"/>
</dbReference>
<dbReference type="InterPro" id="IPR029063">
    <property type="entry name" value="SAM-dependent_MTases_sf"/>
</dbReference>
<dbReference type="EMBL" id="MFSV01000009">
    <property type="protein sequence ID" value="OGI59130.1"/>
    <property type="molecule type" value="Genomic_DNA"/>
</dbReference>
<comment type="caution">
    <text evidence="2">The sequence shown here is derived from an EMBL/GenBank/DDBJ whole genome shotgun (WGS) entry which is preliminary data.</text>
</comment>
<sequence length="266" mass="30412">MSTPLPIHDEQPSARLRAWFDQPLGRSLQAVEANRLRALWPQLYATVAMQLGDVGRRDLMDTCIAPKRYVVDLPPFEAPSLATPVYAAVDALPFDTRSVDLALLPHTLEFSTDPHQVLREVQRVLTPQGYVVLFGFNPVSLWGLWRMALKRRGRMPWCGHFIQLLRVKDWLKLLGFELVHGKMLYYRPPLGNEAFMDRLYFLDKIGDRWWPMAGAVYFVVAQKRVAAMTPLRPAWRARPLVGQPLVQPAGRVAHFSTTETSDRGQR</sequence>
<accession>A0A1F6UNZ5</accession>
<dbReference type="Proteomes" id="UP000177950">
    <property type="component" value="Unassembled WGS sequence"/>
</dbReference>
<dbReference type="Pfam" id="PF08241">
    <property type="entry name" value="Methyltransf_11"/>
    <property type="match status" value="1"/>
</dbReference>
<evidence type="ECO:0000313" key="3">
    <source>
        <dbReference type="Proteomes" id="UP000177950"/>
    </source>
</evidence>
<dbReference type="InterPro" id="IPR013216">
    <property type="entry name" value="Methyltransf_11"/>
</dbReference>
<proteinExistence type="predicted"/>
<reference evidence="2 3" key="1">
    <citation type="journal article" date="2016" name="Nat. Commun.">
        <title>Thousands of microbial genomes shed light on interconnected biogeochemical processes in an aquifer system.</title>
        <authorList>
            <person name="Anantharaman K."/>
            <person name="Brown C.T."/>
            <person name="Hug L.A."/>
            <person name="Sharon I."/>
            <person name="Castelle C.J."/>
            <person name="Probst A.J."/>
            <person name="Thomas B.C."/>
            <person name="Singh A."/>
            <person name="Wilkins M.J."/>
            <person name="Karaoz U."/>
            <person name="Brodie E.L."/>
            <person name="Williams K.H."/>
            <person name="Hubbard S.S."/>
            <person name="Banfield J.F."/>
        </authorList>
    </citation>
    <scope>NUCLEOTIDE SEQUENCE [LARGE SCALE GENOMIC DNA]</scope>
</reference>
<dbReference type="Gene3D" id="3.40.50.150">
    <property type="entry name" value="Vaccinia Virus protein VP39"/>
    <property type="match status" value="1"/>
</dbReference>
<organism evidence="2 3">
    <name type="scientific">Candidatus Muproteobacteria bacterium RBG_19FT_COMBO_61_10</name>
    <dbReference type="NCBI Taxonomy" id="1817761"/>
    <lineage>
        <taxon>Bacteria</taxon>
        <taxon>Pseudomonadati</taxon>
        <taxon>Pseudomonadota</taxon>
        <taxon>Candidatus Muproteobacteria</taxon>
    </lineage>
</organism>
<dbReference type="SUPFAM" id="SSF53335">
    <property type="entry name" value="S-adenosyl-L-methionine-dependent methyltransferases"/>
    <property type="match status" value="1"/>
</dbReference>
<dbReference type="AlphaFoldDB" id="A0A1F6UNZ5"/>